<evidence type="ECO:0000313" key="3">
    <source>
        <dbReference type="Proteomes" id="UP000199513"/>
    </source>
</evidence>
<feature type="signal peptide" evidence="1">
    <location>
        <begin position="1"/>
        <end position="21"/>
    </location>
</feature>
<name>A0A1I2J826_9BACT</name>
<sequence>MKINYLIFICFLLLSSMTLFAQNQPSNPNQAVSLENDFKKLLVDGNLNRASTMMMRGFDNRVKNYRGTPYFFDEWHITEIHLKDGYKFEGVFAKLDIFKEQELMVLRKEKGDSILVDDVTVASFIMQHPETGTKHVFKRYAVGSSKGERFCEVLHEGKYTALVFQTKSIIPADVGNSQSSGRDYDKFVSNTEFFIVTPENEVVKLKKSKKGLLQILNQHEKEFEAYLAKNKLDFDKKETLAGAVAFYNSLLEK</sequence>
<reference evidence="2 3" key="1">
    <citation type="submission" date="2016-10" db="EMBL/GenBank/DDBJ databases">
        <authorList>
            <person name="de Groot N.N."/>
        </authorList>
    </citation>
    <scope>NUCLEOTIDE SEQUENCE [LARGE SCALE GENOMIC DNA]</scope>
    <source>
        <strain>GEY</strain>
        <strain evidence="3">DSM 9560</strain>
    </source>
</reference>
<dbReference type="OrthoDB" id="934917at2"/>
<keyword evidence="3" id="KW-1185">Reference proteome</keyword>
<accession>A0A1I2J826</accession>
<gene>
    <name evidence="2" type="ORF">SAMN04488541_104329</name>
</gene>
<dbReference type="Proteomes" id="UP000199513">
    <property type="component" value="Unassembled WGS sequence"/>
</dbReference>
<dbReference type="AlphaFoldDB" id="A0A1I2J826"/>
<proteinExistence type="predicted"/>
<evidence type="ECO:0000313" key="2">
    <source>
        <dbReference type="EMBL" id="SFF50509.1"/>
    </source>
</evidence>
<evidence type="ECO:0000256" key="1">
    <source>
        <dbReference type="SAM" id="SignalP"/>
    </source>
</evidence>
<dbReference type="EMBL" id="FONY01000043">
    <property type="protein sequence ID" value="SFF50509.1"/>
    <property type="molecule type" value="Genomic_DNA"/>
</dbReference>
<dbReference type="RefSeq" id="WP_143090991.1">
    <property type="nucleotide sequence ID" value="NZ_FONY01000043.1"/>
</dbReference>
<protein>
    <submittedName>
        <fullName evidence="2">Uncharacterized protein</fullName>
    </submittedName>
</protein>
<organism evidence="2 3">
    <name type="scientific">Thermoflexibacter ruber</name>
    <dbReference type="NCBI Taxonomy" id="1003"/>
    <lineage>
        <taxon>Bacteria</taxon>
        <taxon>Pseudomonadati</taxon>
        <taxon>Bacteroidota</taxon>
        <taxon>Cytophagia</taxon>
        <taxon>Cytophagales</taxon>
        <taxon>Thermoflexibacteraceae</taxon>
        <taxon>Thermoflexibacter</taxon>
    </lineage>
</organism>
<feature type="chain" id="PRO_5011790259" evidence="1">
    <location>
        <begin position="22"/>
        <end position="253"/>
    </location>
</feature>
<keyword evidence="1" id="KW-0732">Signal</keyword>